<proteinExistence type="predicted"/>
<accession>A0A2S4W3F9</accession>
<feature type="compositionally biased region" description="Polar residues" evidence="1">
    <location>
        <begin position="38"/>
        <end position="48"/>
    </location>
</feature>
<gene>
    <name evidence="2" type="ORF">PSTT_01392</name>
</gene>
<dbReference type="VEuPathDB" id="FungiDB:PSTT_01392"/>
<dbReference type="EMBL" id="PKSL01000008">
    <property type="protein sequence ID" value="POW16227.1"/>
    <property type="molecule type" value="Genomic_DNA"/>
</dbReference>
<keyword evidence="3" id="KW-1185">Reference proteome</keyword>
<dbReference type="Proteomes" id="UP000239156">
    <property type="component" value="Unassembled WGS sequence"/>
</dbReference>
<comment type="caution">
    <text evidence="2">The sequence shown here is derived from an EMBL/GenBank/DDBJ whole genome shotgun (WGS) entry which is preliminary data.</text>
</comment>
<sequence length="113" mass="12452">MDPSSNSAEEQGLLVPEKFTHHGIGPLANTPKEASQAVHHQSFPQSHTFEGPSSFDEDGNSRYIALTLRQQSVYRTPAALSVINLLGFNQNYVCQFFGMIFTSATDFSIIIMS</sequence>
<dbReference type="AlphaFoldDB" id="A0A2S4W3F9"/>
<evidence type="ECO:0000313" key="3">
    <source>
        <dbReference type="Proteomes" id="UP000239156"/>
    </source>
</evidence>
<protein>
    <submittedName>
        <fullName evidence="2">Uncharacterized protein</fullName>
    </submittedName>
</protein>
<evidence type="ECO:0000313" key="2">
    <source>
        <dbReference type="EMBL" id="POW16227.1"/>
    </source>
</evidence>
<name>A0A2S4W3F9_9BASI</name>
<feature type="region of interest" description="Disordered" evidence="1">
    <location>
        <begin position="21"/>
        <end position="57"/>
    </location>
</feature>
<evidence type="ECO:0000256" key="1">
    <source>
        <dbReference type="SAM" id="MobiDB-lite"/>
    </source>
</evidence>
<dbReference type="VEuPathDB" id="FungiDB:PSHT_12452"/>
<reference evidence="2" key="1">
    <citation type="submission" date="2017-12" db="EMBL/GenBank/DDBJ databases">
        <title>Gene loss provides genomic basis for host adaptation in cereal stripe rust fungi.</title>
        <authorList>
            <person name="Xia C."/>
        </authorList>
    </citation>
    <scope>NUCLEOTIDE SEQUENCE [LARGE SCALE GENOMIC DNA]</scope>
    <source>
        <strain evidence="2">93-210</strain>
    </source>
</reference>
<organism evidence="2 3">
    <name type="scientific">Puccinia striiformis</name>
    <dbReference type="NCBI Taxonomy" id="27350"/>
    <lineage>
        <taxon>Eukaryota</taxon>
        <taxon>Fungi</taxon>
        <taxon>Dikarya</taxon>
        <taxon>Basidiomycota</taxon>
        <taxon>Pucciniomycotina</taxon>
        <taxon>Pucciniomycetes</taxon>
        <taxon>Pucciniales</taxon>
        <taxon>Pucciniaceae</taxon>
        <taxon>Puccinia</taxon>
    </lineage>
</organism>